<evidence type="ECO:0000313" key="9">
    <source>
        <dbReference type="Proteomes" id="UP000773469"/>
    </source>
</evidence>
<dbReference type="NCBIfam" id="TIGR03696">
    <property type="entry name" value="Rhs_assc_core"/>
    <property type="match status" value="1"/>
</dbReference>
<feature type="transmembrane region" description="Helical" evidence="5">
    <location>
        <begin position="1916"/>
        <end position="1937"/>
    </location>
</feature>
<organism evidence="8 9">
    <name type="scientific">Shewanella colwelliana</name>
    <name type="common">Alteromonas colwelliana</name>
    <dbReference type="NCBI Taxonomy" id="23"/>
    <lineage>
        <taxon>Bacteria</taxon>
        <taxon>Pseudomonadati</taxon>
        <taxon>Pseudomonadota</taxon>
        <taxon>Gammaproteobacteria</taxon>
        <taxon>Alteromonadales</taxon>
        <taxon>Shewanellaceae</taxon>
        <taxon>Shewanella</taxon>
    </lineage>
</organism>
<feature type="domain" description="Teneurin-like YD-shell" evidence="7">
    <location>
        <begin position="1705"/>
        <end position="1811"/>
    </location>
</feature>
<feature type="transmembrane region" description="Helical" evidence="5">
    <location>
        <begin position="1943"/>
        <end position="1964"/>
    </location>
</feature>
<dbReference type="InterPro" id="IPR031325">
    <property type="entry name" value="RHS_repeat"/>
</dbReference>
<evidence type="ECO:0000256" key="3">
    <source>
        <dbReference type="ARBA" id="ARBA00022737"/>
    </source>
</evidence>
<dbReference type="Pfam" id="PF12256">
    <property type="entry name" value="TcdB_toxin_midN"/>
    <property type="match status" value="1"/>
</dbReference>
<dbReference type="SUPFAM" id="SSF69318">
    <property type="entry name" value="Integrin alpha N-terminal domain"/>
    <property type="match status" value="2"/>
</dbReference>
<protein>
    <recommendedName>
        <fullName evidence="10">Insecticide toxin TcdB middle/N-terminal domain-containing protein</fullName>
    </recommendedName>
</protein>
<keyword evidence="5" id="KW-1133">Transmembrane helix</keyword>
<keyword evidence="5" id="KW-0812">Transmembrane</keyword>
<evidence type="ECO:0000313" key="8">
    <source>
        <dbReference type="EMBL" id="GIU42673.1"/>
    </source>
</evidence>
<evidence type="ECO:0000259" key="7">
    <source>
        <dbReference type="Pfam" id="PF25023"/>
    </source>
</evidence>
<keyword evidence="4" id="KW-0843">Virulence</keyword>
<comment type="subcellular location">
    <subcellularLocation>
        <location evidence="1">Secreted</location>
    </subcellularLocation>
</comment>
<sequence>MGSVSDRIAIDVPTGRRGMKPNLSLTYSSLGGSGIAGQGWAMGIGSIERWRGNGTPSVNAIIDGTNNDRFSYSLAGAGGELHDEDNDGIYRARIESVYRPFKKIADGWQMYDGQGVSYLFGSVASSRIDGQAWLIDTVQDPSGNTITYGYSSECELTIAGAACDSENQSRFLSEINYTGYAPTNDTGANRVIFEYEPRPDIKVAYNRGVREAQNLRLKQVSIYAEGEFVRAYRLDYAQYQQGISLLSTVQLIGRDQVSAITLRTLSYSERDLNWSAINGPVNLPVDLADAEASSTGAQLMDVNGDGFADIINNGLAVFLGNGQGDFSNSSLWSNSLINADASIVDNEGIDTGVRFLDVDGDARVDILVATPTRTEVWLNTGSGWQQSSAWSSNLANLSALSIALVDADASTDCRAPLCSSFGSSAPAGCSAPYCSGDEETDPDDCLTLEEGETAAPFCESSPNYSSPATEPFSLVGELGESTGVEFADVNADGRVDIIWSLKFDQSTFLAETPRIIRAVFLNGGNEHLGWYQSDSLSGALANVLTNQDGAAGAFVVENAYEGYSFMDVNGDGLADIIRSIENKQAVYLSNGAGWHFDSGYTDAMTSQSLFALDSDFGSQGLIPIDFNDDGLVDYMRAKGGSDSQVYRNTGTSWQFDATMSSLLQSSNVKFVDSDGKATGSTMADVDGNGIVDLIVAKEAETNRILLGDNLRSGKLTRAVSALGQTTEITWVPSTQFTHTNNGVQTLPVTLSLVRQVIRADGRGNSFSAQLDYQGGQYTSEGFLGFSVVKQHPSAGLATETYFYQDTNRTFQPYEIRSFDSQNVLRALSESDTLVRAGGTGITQVMLKSTKTQRFSNTGALTTTSWVDRTYDAFMQPLSVYNDLREEVIGDESTARYEWHQTSTGIPLGFWASISKVTAFDGNNNQMSQAITAYNAQGLPISSKEWIKDDQFVETQIAYDEYGNVTTVTDRTGQTTQFAYDATGRFRVQATDPLGHIRRSLYDSGFGTLIVDIDADGNATTTDYDTFGRKVKITAPGDEASPFGTVSYQYSPIGDPNAQFYTQLSTENAGTSEVFEEKTYFDALGKVYRTEQEGADGVPIVMVVEFGNDGQASASSLPYFDGDTPEMLTSERDDLGRIVKITDPLNQQIQMSYEGFQINILDGRGNTTQSTVDPAGNPELIVLSVDGQTQTTQYKYDSSGRLLTVIDALGHETLLEYDGLARKTKLVDPNSGTYQYGYDAEGRLTHETAPDGKTTVMHYSANGQLVEKQFADGTRQQFIYGTGDMPNALGQLVKVIDMSGTMELFYDTRGRVIERRRTVDNKTYVTGLVYDSMNRIRQIIYPDGFVAHYRYDAGNNLAEITDDDNQPIAAGFKYNASQRITEFDFGNGVNTNYHYDVMARMLASQTQTQAGITLQELTYQYDAANNVLSMNNLASGNNQSFEYDEANRLIKANGNYGEETYAYDAVGNLVKKGDLYFSHDPLSPQRAVCAAQLGTTTTGKAAKGKKANKHSFDPCVETIAGIDLASITRAFAIEYDGRGNVIAKGEKGYGYDNENRLVRSTDKKGRTIEINRYDASGALIVKQDRNEKTIYIDGLYEEGKTHVSRHIHAGTLLVATVITPKTHVELISAAHAPDYSELYMAGIPSIASLLLLLWGYFKMSATTRQQLWACVNTCRDNPQKIALILVIAISTSPSIARGDTSTDLDSEQRFYYHANHLGSVNIVTDEDAEISAQRDYRPYGDPIDWQGANAGPREVLQTFQGQQFNDDTGLYNFKARYYDSELGRFMSADTVVADLNDPRTFNRYAFSGGNPIQFVDPTGRSFWSSVGDFFTDTLPGAFEDAGNWIADHAAEILTVIAIIAVVVLIVVVVVATGGLAAIAAGGGLGAIAAFGGLGAAAGFATFGGIALSQGKTVDTGAFWQAAGTGLVLGALVGAAIPVAFAPSLFFAGGITSFAGTVAAGALVGAAAGGLEQAIACATGCGGVENLFLPVAQGVIIGGITGAIGGAVAGKFFPRNSGMLKKVGRFLAEPGKFGFTLKAAYSSYSSAGGPGLSGRRTAFGDIARLLKVGVGLGNENIHDLQRGDQSSYFYGALDNAGTGLTTRPLSP</sequence>
<dbReference type="Pfam" id="PF25023">
    <property type="entry name" value="TEN_YD-shell"/>
    <property type="match status" value="2"/>
</dbReference>
<dbReference type="Pfam" id="PF03534">
    <property type="entry name" value="SpvB"/>
    <property type="match status" value="1"/>
</dbReference>
<keyword evidence="2" id="KW-0964">Secreted</keyword>
<feature type="transmembrane region" description="Helical" evidence="5">
    <location>
        <begin position="1637"/>
        <end position="1656"/>
    </location>
</feature>
<keyword evidence="9" id="KW-1185">Reference proteome</keyword>
<keyword evidence="5" id="KW-0472">Membrane</keyword>
<dbReference type="InterPro" id="IPR050708">
    <property type="entry name" value="T6SS_VgrG/RHS"/>
</dbReference>
<dbReference type="EMBL" id="BPEU01000019">
    <property type="protein sequence ID" value="GIU42673.1"/>
    <property type="molecule type" value="Genomic_DNA"/>
</dbReference>
<evidence type="ECO:0000256" key="1">
    <source>
        <dbReference type="ARBA" id="ARBA00004613"/>
    </source>
</evidence>
<reference evidence="8 9" key="1">
    <citation type="submission" date="2021-05" db="EMBL/GenBank/DDBJ databases">
        <title>Molecular characterization for Shewanella algae harboring chromosomal blaOXA-55-like strains isolated from clinical and environment sample.</title>
        <authorList>
            <person name="Ohama Y."/>
            <person name="Aoki K."/>
            <person name="Harada S."/>
            <person name="Moriya K."/>
            <person name="Ishii Y."/>
            <person name="Tateda K."/>
        </authorList>
    </citation>
    <scope>NUCLEOTIDE SEQUENCE [LARGE SCALE GENOMIC DNA]</scope>
    <source>
        <strain evidence="8 9">MBTL60-118</strain>
    </source>
</reference>
<dbReference type="InterPro" id="IPR022045">
    <property type="entry name" value="TcdB_toxin_mid/N"/>
</dbReference>
<dbReference type="NCBIfam" id="TIGR01643">
    <property type="entry name" value="YD_repeat_2x"/>
    <property type="match status" value="6"/>
</dbReference>
<feature type="domain" description="Teneurin-like YD-shell" evidence="7">
    <location>
        <begin position="1371"/>
        <end position="1479"/>
    </location>
</feature>
<proteinExistence type="predicted"/>
<feature type="transmembrane region" description="Helical" evidence="5">
    <location>
        <begin position="1851"/>
        <end position="1877"/>
    </location>
</feature>
<dbReference type="InterPro" id="IPR028994">
    <property type="entry name" value="Integrin_alpha_N"/>
</dbReference>
<dbReference type="PANTHER" id="PTHR32305:SF15">
    <property type="entry name" value="PROTEIN RHSA-RELATED"/>
    <property type="match status" value="1"/>
</dbReference>
<name>A0ABQ4P5G7_SHECO</name>
<evidence type="ECO:0000256" key="2">
    <source>
        <dbReference type="ARBA" id="ARBA00022525"/>
    </source>
</evidence>
<dbReference type="Pfam" id="PF05593">
    <property type="entry name" value="RHS_repeat"/>
    <property type="match status" value="2"/>
</dbReference>
<dbReference type="InterPro" id="IPR022385">
    <property type="entry name" value="Rhs_assc_core"/>
</dbReference>
<dbReference type="Gene3D" id="2.180.10.10">
    <property type="entry name" value="RHS repeat-associated core"/>
    <property type="match status" value="2"/>
</dbReference>
<dbReference type="Proteomes" id="UP000773469">
    <property type="component" value="Unassembled WGS sequence"/>
</dbReference>
<dbReference type="InterPro" id="IPR003284">
    <property type="entry name" value="Sal_SpvB"/>
</dbReference>
<evidence type="ECO:0000256" key="4">
    <source>
        <dbReference type="ARBA" id="ARBA00023026"/>
    </source>
</evidence>
<keyword evidence="3" id="KW-0677">Repeat</keyword>
<evidence type="ECO:0008006" key="10">
    <source>
        <dbReference type="Google" id="ProtNLM"/>
    </source>
</evidence>
<dbReference type="PANTHER" id="PTHR32305">
    <property type="match status" value="1"/>
</dbReference>
<feature type="domain" description="Insecticide toxin TcdB middle/N-terminal" evidence="6">
    <location>
        <begin position="678"/>
        <end position="808"/>
    </location>
</feature>
<dbReference type="InterPro" id="IPR006530">
    <property type="entry name" value="YD"/>
</dbReference>
<dbReference type="InterPro" id="IPR056823">
    <property type="entry name" value="TEN-like_YD-shell"/>
</dbReference>
<gene>
    <name evidence="8" type="ORF">TUM3794_26510</name>
</gene>
<accession>A0ABQ4P5G7</accession>
<evidence type="ECO:0000256" key="5">
    <source>
        <dbReference type="SAM" id="Phobius"/>
    </source>
</evidence>
<comment type="caution">
    <text evidence="8">The sequence shown here is derived from an EMBL/GenBank/DDBJ whole genome shotgun (WGS) entry which is preliminary data.</text>
</comment>
<feature type="transmembrane region" description="Helical" evidence="5">
    <location>
        <begin position="1883"/>
        <end position="1904"/>
    </location>
</feature>
<evidence type="ECO:0000259" key="6">
    <source>
        <dbReference type="Pfam" id="PF12256"/>
    </source>
</evidence>